<gene>
    <name evidence="1" type="ORF">G2W53_029611</name>
</gene>
<reference evidence="1" key="1">
    <citation type="submission" date="2020-09" db="EMBL/GenBank/DDBJ databases">
        <title>Genome-Enabled Discovery of Anthraquinone Biosynthesis in Senna tora.</title>
        <authorList>
            <person name="Kang S.-H."/>
            <person name="Pandey R.P."/>
            <person name="Lee C.-M."/>
            <person name="Sim J.-S."/>
            <person name="Jeong J.-T."/>
            <person name="Choi B.-S."/>
            <person name="Jung M."/>
            <person name="Ginzburg D."/>
            <person name="Zhao K."/>
            <person name="Won S.Y."/>
            <person name="Oh T.-J."/>
            <person name="Yu Y."/>
            <person name="Kim N.-H."/>
            <person name="Lee O.R."/>
            <person name="Lee T.-H."/>
            <person name="Bashyal P."/>
            <person name="Kim T.-S."/>
            <person name="Lee W.-H."/>
            <person name="Kawkins C."/>
            <person name="Kim C.-K."/>
            <person name="Kim J.S."/>
            <person name="Ahn B.O."/>
            <person name="Rhee S.Y."/>
            <person name="Sohng J.K."/>
        </authorList>
    </citation>
    <scope>NUCLEOTIDE SEQUENCE</scope>
    <source>
        <tissue evidence="1">Leaf</tissue>
    </source>
</reference>
<proteinExistence type="predicted"/>
<sequence>MAFGAFLNFKAVTFVAHSRVRSCHKLSIKSRHVRSSYLEIASIVLAQ</sequence>
<evidence type="ECO:0000313" key="1">
    <source>
        <dbReference type="EMBL" id="KAF7815642.1"/>
    </source>
</evidence>
<comment type="caution">
    <text evidence="1">The sequence shown here is derived from an EMBL/GenBank/DDBJ whole genome shotgun (WGS) entry which is preliminary data.</text>
</comment>
<keyword evidence="2" id="KW-1185">Reference proteome</keyword>
<dbReference type="EMBL" id="JAAIUW010000009">
    <property type="protein sequence ID" value="KAF7815642.1"/>
    <property type="molecule type" value="Genomic_DNA"/>
</dbReference>
<dbReference type="AlphaFoldDB" id="A0A834T7X7"/>
<protein>
    <submittedName>
        <fullName evidence="1">Uncharacterized protein</fullName>
    </submittedName>
</protein>
<accession>A0A834T7X7</accession>
<organism evidence="1 2">
    <name type="scientific">Senna tora</name>
    <dbReference type="NCBI Taxonomy" id="362788"/>
    <lineage>
        <taxon>Eukaryota</taxon>
        <taxon>Viridiplantae</taxon>
        <taxon>Streptophyta</taxon>
        <taxon>Embryophyta</taxon>
        <taxon>Tracheophyta</taxon>
        <taxon>Spermatophyta</taxon>
        <taxon>Magnoliopsida</taxon>
        <taxon>eudicotyledons</taxon>
        <taxon>Gunneridae</taxon>
        <taxon>Pentapetalae</taxon>
        <taxon>rosids</taxon>
        <taxon>fabids</taxon>
        <taxon>Fabales</taxon>
        <taxon>Fabaceae</taxon>
        <taxon>Caesalpinioideae</taxon>
        <taxon>Cassia clade</taxon>
        <taxon>Senna</taxon>
    </lineage>
</organism>
<dbReference type="Proteomes" id="UP000634136">
    <property type="component" value="Unassembled WGS sequence"/>
</dbReference>
<evidence type="ECO:0000313" key="2">
    <source>
        <dbReference type="Proteomes" id="UP000634136"/>
    </source>
</evidence>
<name>A0A834T7X7_9FABA</name>